<name>A0AAW0GP56_9APHY</name>
<dbReference type="EMBL" id="JASBNA010000005">
    <property type="protein sequence ID" value="KAK7691389.1"/>
    <property type="molecule type" value="Genomic_DNA"/>
</dbReference>
<dbReference type="AlphaFoldDB" id="A0AAW0GP56"/>
<evidence type="ECO:0000313" key="2">
    <source>
        <dbReference type="EMBL" id="KAK7691389.1"/>
    </source>
</evidence>
<organism evidence="2 3">
    <name type="scientific">Cerrena zonata</name>
    <dbReference type="NCBI Taxonomy" id="2478898"/>
    <lineage>
        <taxon>Eukaryota</taxon>
        <taxon>Fungi</taxon>
        <taxon>Dikarya</taxon>
        <taxon>Basidiomycota</taxon>
        <taxon>Agaricomycotina</taxon>
        <taxon>Agaricomycetes</taxon>
        <taxon>Polyporales</taxon>
        <taxon>Cerrenaceae</taxon>
        <taxon>Cerrena</taxon>
    </lineage>
</organism>
<sequence length="188" mass="20651">MSDTDSSARSVTGIAIGVSIAIVSLVALGVGFYFWHRRRRAQGPAQLLEDDRRQTTMVVDPNHLAAQVTPYTPTKEVPLFTHRPGENMRVARRRSDGGWEFSDPLTIKPPTLPYAESVYSVQSSPTSSICKKEKLPGELTTRGYIEYDIEGLPPPAYDAMSDGHSSYGHSNSSYSHFSYGPSSSYTSS</sequence>
<proteinExistence type="predicted"/>
<accession>A0AAW0GP56</accession>
<gene>
    <name evidence="2" type="ORF">QCA50_004788</name>
</gene>
<protein>
    <submittedName>
        <fullName evidence="2">Uncharacterized protein</fullName>
    </submittedName>
</protein>
<keyword evidence="3" id="KW-1185">Reference proteome</keyword>
<keyword evidence="1" id="KW-0812">Transmembrane</keyword>
<feature type="transmembrane region" description="Helical" evidence="1">
    <location>
        <begin position="12"/>
        <end position="35"/>
    </location>
</feature>
<evidence type="ECO:0000313" key="3">
    <source>
        <dbReference type="Proteomes" id="UP001385951"/>
    </source>
</evidence>
<reference evidence="2 3" key="1">
    <citation type="submission" date="2022-09" db="EMBL/GenBank/DDBJ databases">
        <authorList>
            <person name="Palmer J.M."/>
        </authorList>
    </citation>
    <scope>NUCLEOTIDE SEQUENCE [LARGE SCALE GENOMIC DNA]</scope>
    <source>
        <strain evidence="2 3">DSM 7382</strain>
    </source>
</reference>
<dbReference type="Proteomes" id="UP001385951">
    <property type="component" value="Unassembled WGS sequence"/>
</dbReference>
<keyword evidence="1" id="KW-0472">Membrane</keyword>
<keyword evidence="1" id="KW-1133">Transmembrane helix</keyword>
<comment type="caution">
    <text evidence="2">The sequence shown here is derived from an EMBL/GenBank/DDBJ whole genome shotgun (WGS) entry which is preliminary data.</text>
</comment>
<evidence type="ECO:0000256" key="1">
    <source>
        <dbReference type="SAM" id="Phobius"/>
    </source>
</evidence>